<gene>
    <name evidence="2" type="ORF">HMPREF1090_03754</name>
</gene>
<evidence type="ECO:0000313" key="2">
    <source>
        <dbReference type="EMBL" id="ENZ12125.1"/>
    </source>
</evidence>
<keyword evidence="1" id="KW-0812">Transmembrane</keyword>
<feature type="transmembrane region" description="Helical" evidence="1">
    <location>
        <begin position="278"/>
        <end position="299"/>
    </location>
</feature>
<evidence type="ECO:0008006" key="4">
    <source>
        <dbReference type="Google" id="ProtNLM"/>
    </source>
</evidence>
<dbReference type="PANTHER" id="PTHR35007:SF1">
    <property type="entry name" value="PILUS ASSEMBLY PROTEIN"/>
    <property type="match status" value="1"/>
</dbReference>
<dbReference type="EMBL" id="AGYR01000040">
    <property type="protein sequence ID" value="ENZ12125.1"/>
    <property type="molecule type" value="Genomic_DNA"/>
</dbReference>
<dbReference type="PANTHER" id="PTHR35007">
    <property type="entry name" value="INTEGRAL MEMBRANE PROTEIN-RELATED"/>
    <property type="match status" value="1"/>
</dbReference>
<accession>A0A0E2H7A2</accession>
<comment type="caution">
    <text evidence="2">The sequence shown here is derived from an EMBL/GenBank/DDBJ whole genome shotgun (WGS) entry which is preliminary data.</text>
</comment>
<dbReference type="Proteomes" id="UP000013085">
    <property type="component" value="Unassembled WGS sequence"/>
</dbReference>
<dbReference type="AlphaFoldDB" id="A0A0E2H7A2"/>
<feature type="transmembrane region" description="Helical" evidence="1">
    <location>
        <begin position="103"/>
        <end position="120"/>
    </location>
</feature>
<keyword evidence="1" id="KW-1133">Transmembrane helix</keyword>
<dbReference type="PATRIC" id="fig|999408.3.peg.4023"/>
<feature type="transmembrane region" description="Helical" evidence="1">
    <location>
        <begin position="249"/>
        <end position="266"/>
    </location>
</feature>
<dbReference type="HOGENOM" id="CLU_078174_0_0_9"/>
<evidence type="ECO:0000256" key="1">
    <source>
        <dbReference type="SAM" id="Phobius"/>
    </source>
</evidence>
<proteinExistence type="predicted"/>
<dbReference type="RefSeq" id="WP_002593817.1">
    <property type="nucleotide sequence ID" value="NZ_KB850980.1"/>
</dbReference>
<keyword evidence="1" id="KW-0472">Membrane</keyword>
<organism evidence="2 3">
    <name type="scientific">[Clostridium] clostridioforme 90A8</name>
    <dbReference type="NCBI Taxonomy" id="999408"/>
    <lineage>
        <taxon>Bacteria</taxon>
        <taxon>Bacillati</taxon>
        <taxon>Bacillota</taxon>
        <taxon>Clostridia</taxon>
        <taxon>Lachnospirales</taxon>
        <taxon>Lachnospiraceae</taxon>
        <taxon>Enterocloster</taxon>
    </lineage>
</organism>
<sequence>MTAIQLLACAGMIVGVFLLLGMKPVEFTDSLFGFLLNPKRSLREDIRESSGRKKSGILRRELEEAQNILQMTGRGNRFSIICAVALALFCAGGSIAILLGNFFLAPVMAVGFLFLPFWYVKLTANHYKRDVSAELETALSVITTAYLRTEDIVTAVEENIAYLNPPVSRVFQDFLIQIKMVNPDVQAAFRILRGRIDNEVFREWCDAVSDCQHDRSLKTTLPPIVSKLSDMRNVNAELEYMIAEPRKEFMIMVVFVVGNIPLMYLLNQDWYDVLMHTVLGQCILAATAAAIFISAGFVVKLTRPIEYRR</sequence>
<evidence type="ECO:0000313" key="3">
    <source>
        <dbReference type="Proteomes" id="UP000013085"/>
    </source>
</evidence>
<protein>
    <recommendedName>
        <fullName evidence="4">Flp pilus assembly protein TadB</fullName>
    </recommendedName>
</protein>
<reference evidence="2 3" key="1">
    <citation type="submission" date="2013-01" db="EMBL/GenBank/DDBJ databases">
        <title>The Genome Sequence of Clostridium clostridioforme 90A8.</title>
        <authorList>
            <consortium name="The Broad Institute Genome Sequencing Platform"/>
            <person name="Earl A."/>
            <person name="Ward D."/>
            <person name="Feldgarden M."/>
            <person name="Gevers D."/>
            <person name="Courvalin P."/>
            <person name="Lambert T."/>
            <person name="Walker B."/>
            <person name="Young S.K."/>
            <person name="Zeng Q."/>
            <person name="Gargeya S."/>
            <person name="Fitzgerald M."/>
            <person name="Haas B."/>
            <person name="Abouelleil A."/>
            <person name="Alvarado L."/>
            <person name="Arachchi H.M."/>
            <person name="Berlin A.M."/>
            <person name="Chapman S.B."/>
            <person name="Dewar J."/>
            <person name="Goldberg J."/>
            <person name="Griggs A."/>
            <person name="Gujja S."/>
            <person name="Hansen M."/>
            <person name="Howarth C."/>
            <person name="Imamovic A."/>
            <person name="Larimer J."/>
            <person name="McCowan C."/>
            <person name="Murphy C."/>
            <person name="Neiman D."/>
            <person name="Pearson M."/>
            <person name="Priest M."/>
            <person name="Roberts A."/>
            <person name="Saif S."/>
            <person name="Shea T."/>
            <person name="Sisk P."/>
            <person name="Sykes S."/>
            <person name="Wortman J."/>
            <person name="Nusbaum C."/>
            <person name="Birren B."/>
        </authorList>
    </citation>
    <scope>NUCLEOTIDE SEQUENCE [LARGE SCALE GENOMIC DNA]</scope>
    <source>
        <strain evidence="2 3">90A8</strain>
    </source>
</reference>
<feature type="transmembrane region" description="Helical" evidence="1">
    <location>
        <begin position="78"/>
        <end position="97"/>
    </location>
</feature>
<name>A0A0E2H7A2_9FIRM</name>
<feature type="transmembrane region" description="Helical" evidence="1">
    <location>
        <begin position="6"/>
        <end position="22"/>
    </location>
</feature>